<dbReference type="SUPFAM" id="SSF55120">
    <property type="entry name" value="Pseudouridine synthase"/>
    <property type="match status" value="1"/>
</dbReference>
<dbReference type="InterPro" id="IPR001406">
    <property type="entry name" value="PsdUridine_synth_TruA"/>
</dbReference>
<dbReference type="Gene3D" id="3.30.70.660">
    <property type="entry name" value="Pseudouridine synthase I, catalytic domain, C-terminal subdomain"/>
    <property type="match status" value="1"/>
</dbReference>
<evidence type="ECO:0000256" key="1">
    <source>
        <dbReference type="ARBA" id="ARBA00009375"/>
    </source>
</evidence>
<evidence type="ECO:0000256" key="3">
    <source>
        <dbReference type="ARBA" id="ARBA00023235"/>
    </source>
</evidence>
<keyword evidence="2" id="KW-0819">tRNA processing</keyword>
<accession>A0ABR1B977</accession>
<evidence type="ECO:0000313" key="7">
    <source>
        <dbReference type="Proteomes" id="UP001359485"/>
    </source>
</evidence>
<organism evidence="6 7">
    <name type="scientific">Polyplax serrata</name>
    <name type="common">Common mouse louse</name>
    <dbReference type="NCBI Taxonomy" id="468196"/>
    <lineage>
        <taxon>Eukaryota</taxon>
        <taxon>Metazoa</taxon>
        <taxon>Ecdysozoa</taxon>
        <taxon>Arthropoda</taxon>
        <taxon>Hexapoda</taxon>
        <taxon>Insecta</taxon>
        <taxon>Pterygota</taxon>
        <taxon>Neoptera</taxon>
        <taxon>Paraneoptera</taxon>
        <taxon>Psocodea</taxon>
        <taxon>Troctomorpha</taxon>
        <taxon>Phthiraptera</taxon>
        <taxon>Anoplura</taxon>
        <taxon>Polyplacidae</taxon>
        <taxon>Polyplax</taxon>
    </lineage>
</organism>
<dbReference type="PANTHER" id="PTHR11142">
    <property type="entry name" value="PSEUDOURIDYLATE SYNTHASE"/>
    <property type="match status" value="1"/>
</dbReference>
<dbReference type="HAMAP" id="MF_00171">
    <property type="entry name" value="TruA"/>
    <property type="match status" value="1"/>
</dbReference>
<proteinExistence type="inferred from homology"/>
<feature type="domain" description="Pseudouridine synthase I TruA alpha/beta" evidence="5">
    <location>
        <begin position="221"/>
        <end position="323"/>
    </location>
</feature>
<dbReference type="CDD" id="cd02568">
    <property type="entry name" value="PseudoU_synth_PUS1_PUS2"/>
    <property type="match status" value="1"/>
</dbReference>
<dbReference type="Pfam" id="PF01416">
    <property type="entry name" value="PseudoU_synth_1"/>
    <property type="match status" value="1"/>
</dbReference>
<keyword evidence="7" id="KW-1185">Reference proteome</keyword>
<reference evidence="6 7" key="1">
    <citation type="submission" date="2023-09" db="EMBL/GenBank/DDBJ databases">
        <title>Genomes of two closely related lineages of the louse Polyplax serrata with different host specificities.</title>
        <authorList>
            <person name="Martinu J."/>
            <person name="Tarabai H."/>
            <person name="Stefka J."/>
            <person name="Hypsa V."/>
        </authorList>
    </citation>
    <scope>NUCLEOTIDE SEQUENCE [LARGE SCALE GENOMIC DNA]</scope>
    <source>
        <strain evidence="6">98ZLc_SE</strain>
    </source>
</reference>
<dbReference type="Proteomes" id="UP001359485">
    <property type="component" value="Unassembled WGS sequence"/>
</dbReference>
<dbReference type="EMBL" id="JAWJWF010000003">
    <property type="protein sequence ID" value="KAK6635743.1"/>
    <property type="molecule type" value="Genomic_DNA"/>
</dbReference>
<evidence type="ECO:0000256" key="2">
    <source>
        <dbReference type="ARBA" id="ARBA00022694"/>
    </source>
</evidence>
<dbReference type="InterPro" id="IPR020103">
    <property type="entry name" value="PsdUridine_synth_cat_dom_sf"/>
</dbReference>
<dbReference type="InterPro" id="IPR020095">
    <property type="entry name" value="PsdUridine_synth_TruA_C"/>
</dbReference>
<dbReference type="NCBIfam" id="TIGR00071">
    <property type="entry name" value="hisT_truA"/>
    <property type="match status" value="1"/>
</dbReference>
<dbReference type="InterPro" id="IPR020097">
    <property type="entry name" value="PsdUridine_synth_TruA_a/b_dom"/>
</dbReference>
<dbReference type="PANTHER" id="PTHR11142:SF4">
    <property type="entry name" value="PSEUDOURIDYLATE SYNTHASE 1 HOMOLOG"/>
    <property type="match status" value="1"/>
</dbReference>
<dbReference type="InterPro" id="IPR020094">
    <property type="entry name" value="TruA/RsuA/RluB/E/F_N"/>
</dbReference>
<dbReference type="Gene3D" id="3.30.70.580">
    <property type="entry name" value="Pseudouridine synthase I, catalytic domain, N-terminal subdomain"/>
    <property type="match status" value="1"/>
</dbReference>
<evidence type="ECO:0000256" key="4">
    <source>
        <dbReference type="SAM" id="MobiDB-lite"/>
    </source>
</evidence>
<comment type="similarity">
    <text evidence="1">Belongs to the tRNA pseudouridine synthase TruA family.</text>
</comment>
<name>A0ABR1B977_POLSC</name>
<comment type="caution">
    <text evidence="6">The sequence shown here is derived from an EMBL/GenBank/DDBJ whole genome shotgun (WGS) entry which is preliminary data.</text>
</comment>
<evidence type="ECO:0000259" key="5">
    <source>
        <dbReference type="Pfam" id="PF01416"/>
    </source>
</evidence>
<keyword evidence="3" id="KW-0413">Isomerase</keyword>
<feature type="region of interest" description="Disordered" evidence="4">
    <location>
        <begin position="37"/>
        <end position="65"/>
    </location>
</feature>
<dbReference type="InterPro" id="IPR041708">
    <property type="entry name" value="PUS1/PUS2-like"/>
</dbReference>
<evidence type="ECO:0000313" key="6">
    <source>
        <dbReference type="EMBL" id="KAK6635743.1"/>
    </source>
</evidence>
<gene>
    <name evidence="6" type="ORF">RUM44_000997</name>
</gene>
<protein>
    <recommendedName>
        <fullName evidence="5">Pseudouridine synthase I TruA alpha/beta domain-containing protein</fullName>
    </recommendedName>
</protein>
<sequence>MARFFPTKTEIKNFLQKIPEYFEAGYVLLRKSGAMEGKQYTDNGEPQSKKKCLGDENEENNESKVEKIKKRNVALLLAYNGSNYYGMQVNCEYKTIESELIQALYKSHSIPSNAVNDLHKIHFQRAARTDKGVSAARQIVSFKIAETFDIENINSYLPNDIRVFDIKRVTKGFNCKNQCCARTYSYTLPTYALSPEFHKEYPINYRIDKDTLLKVNEILCRFLGTHNFHNFTARKDCRDPSAKRYIISFKTEEPFLDKEEFITIKVKGQSFMLHQIRKMVGYTIAVLKGFASEDYQTNVWSSNKVSVPMAPGLGLILEDVHYDKYNRKFGNDGMHAALTWHEVNEKIENFRRENIIKNIINTETTERVMFQWLENFERHNFEIFEPEELQKDEKELEGAKELSI</sequence>